<dbReference type="VEuPathDB" id="FungiDB:TRICI_005058"/>
<dbReference type="PANTHER" id="PTHR11439:SF483">
    <property type="entry name" value="PEPTIDE SYNTHASE GLIP-LIKE, PUTATIVE (AFU_ORTHOLOGUE AFUA_3G12920)-RELATED"/>
    <property type="match status" value="1"/>
</dbReference>
<dbReference type="InterPro" id="IPR043502">
    <property type="entry name" value="DNA/RNA_pol_sf"/>
</dbReference>
<feature type="domain" description="Reverse transcriptase Ty1/copia-type" evidence="2">
    <location>
        <begin position="23"/>
        <end position="132"/>
    </location>
</feature>
<evidence type="ECO:0000313" key="4">
    <source>
        <dbReference type="Proteomes" id="UP000761534"/>
    </source>
</evidence>
<dbReference type="OrthoDB" id="5423336at2759"/>
<feature type="compositionally biased region" description="Polar residues" evidence="1">
    <location>
        <begin position="1"/>
        <end position="17"/>
    </location>
</feature>
<reference evidence="3" key="1">
    <citation type="journal article" date="2019" name="G3 (Bethesda)">
        <title>Genome Assemblies of Two Rare Opportunistic Yeast Pathogens: Diutina rugosa (syn. Candida rugosa) and Trichomonascus ciferrii (syn. Candida ciferrii).</title>
        <authorList>
            <person name="Mixao V."/>
            <person name="Saus E."/>
            <person name="Hansen A.P."/>
            <person name="Lass-Florl C."/>
            <person name="Gabaldon T."/>
        </authorList>
    </citation>
    <scope>NUCLEOTIDE SEQUENCE</scope>
    <source>
        <strain evidence="3">CBS 4856</strain>
    </source>
</reference>
<keyword evidence="4" id="KW-1185">Reference proteome</keyword>
<accession>A0A642UWH9</accession>
<dbReference type="PANTHER" id="PTHR11439">
    <property type="entry name" value="GAG-POL-RELATED RETROTRANSPOSON"/>
    <property type="match status" value="1"/>
</dbReference>
<evidence type="ECO:0000256" key="1">
    <source>
        <dbReference type="SAM" id="MobiDB-lite"/>
    </source>
</evidence>
<dbReference type="SUPFAM" id="SSF56672">
    <property type="entry name" value="DNA/RNA polymerases"/>
    <property type="match status" value="1"/>
</dbReference>
<proteinExistence type="predicted"/>
<dbReference type="InterPro" id="IPR013103">
    <property type="entry name" value="RVT_2"/>
</dbReference>
<dbReference type="AlphaFoldDB" id="A0A642UWH9"/>
<evidence type="ECO:0000259" key="2">
    <source>
        <dbReference type="Pfam" id="PF07727"/>
    </source>
</evidence>
<protein>
    <recommendedName>
        <fullName evidence="2">Reverse transcriptase Ty1/copia-type domain-containing protein</fullName>
    </recommendedName>
</protein>
<comment type="caution">
    <text evidence="3">The sequence shown here is derived from an EMBL/GenBank/DDBJ whole genome shotgun (WGS) entry which is preliminary data.</text>
</comment>
<sequence>MSSNHNNDQPSLQSAVSASDPGSRLVCQGFTQEEGTDYTETFAPVIRYESVRFLLALAAQFERGIHQMDVDTAFLNGELDEEIYMELPKGFGFDKESEKVCRLKKSLYGLKQAPLCWYKVVKKALMDMGFEGPKSWAIQYSKQPVFTITGYSDADWACDKNTRKSTTGYVFMLAGGPISWRSSRQPSVTLSSAESEFVALSEAVKDALWLKPVVRERRLKLAENLVIYEDNTACINISKNPVLHHRTEHVDTRYKFVRENVQANVVEVRQVESENNIADMLTKGLKKVQFARLCDLLRRSN</sequence>
<dbReference type="CDD" id="cd09272">
    <property type="entry name" value="RNase_HI_RT_Ty1"/>
    <property type="match status" value="1"/>
</dbReference>
<gene>
    <name evidence="3" type="ORF">TRICI_005058</name>
</gene>
<dbReference type="Pfam" id="PF07727">
    <property type="entry name" value="RVT_2"/>
    <property type="match status" value="1"/>
</dbReference>
<dbReference type="Proteomes" id="UP000761534">
    <property type="component" value="Unassembled WGS sequence"/>
</dbReference>
<dbReference type="EMBL" id="SWFS01000389">
    <property type="protein sequence ID" value="KAA8906874.1"/>
    <property type="molecule type" value="Genomic_DNA"/>
</dbReference>
<name>A0A642UWH9_9ASCO</name>
<feature type="region of interest" description="Disordered" evidence="1">
    <location>
        <begin position="1"/>
        <end position="22"/>
    </location>
</feature>
<evidence type="ECO:0000313" key="3">
    <source>
        <dbReference type="EMBL" id="KAA8906874.1"/>
    </source>
</evidence>
<organism evidence="3 4">
    <name type="scientific">Trichomonascus ciferrii</name>
    <dbReference type="NCBI Taxonomy" id="44093"/>
    <lineage>
        <taxon>Eukaryota</taxon>
        <taxon>Fungi</taxon>
        <taxon>Dikarya</taxon>
        <taxon>Ascomycota</taxon>
        <taxon>Saccharomycotina</taxon>
        <taxon>Dipodascomycetes</taxon>
        <taxon>Dipodascales</taxon>
        <taxon>Trichomonascaceae</taxon>
        <taxon>Trichomonascus</taxon>
        <taxon>Trichomonascus ciferrii complex</taxon>
    </lineage>
</organism>